<evidence type="ECO:0000256" key="1">
    <source>
        <dbReference type="SAM" id="MobiDB-lite"/>
    </source>
</evidence>
<feature type="region of interest" description="Disordered" evidence="1">
    <location>
        <begin position="1"/>
        <end position="20"/>
    </location>
</feature>
<dbReference type="RefSeq" id="XP_002849893.1">
    <property type="nucleotide sequence ID" value="XM_002849847.1"/>
</dbReference>
<proteinExistence type="predicted"/>
<dbReference type="GeneID" id="9223267"/>
<dbReference type="Proteomes" id="UP000002035">
    <property type="component" value="Unassembled WGS sequence"/>
</dbReference>
<dbReference type="eggNOG" id="ENOG502RPZG">
    <property type="taxonomic scope" value="Eukaryota"/>
</dbReference>
<dbReference type="VEuPathDB" id="FungiDB:MCYG_02827"/>
<organism evidence="2 3">
    <name type="scientific">Arthroderma otae (strain ATCC MYA-4605 / CBS 113480)</name>
    <name type="common">Microsporum canis</name>
    <dbReference type="NCBI Taxonomy" id="554155"/>
    <lineage>
        <taxon>Eukaryota</taxon>
        <taxon>Fungi</taxon>
        <taxon>Dikarya</taxon>
        <taxon>Ascomycota</taxon>
        <taxon>Pezizomycotina</taxon>
        <taxon>Eurotiomycetes</taxon>
        <taxon>Eurotiomycetidae</taxon>
        <taxon>Onygenales</taxon>
        <taxon>Arthrodermataceae</taxon>
        <taxon>Microsporum</taxon>
    </lineage>
</organism>
<feature type="compositionally biased region" description="Basic and acidic residues" evidence="1">
    <location>
        <begin position="1"/>
        <end position="13"/>
    </location>
</feature>
<name>C5FGX3_ARTOC</name>
<evidence type="ECO:0000313" key="2">
    <source>
        <dbReference type="EMBL" id="EEQ30008.1"/>
    </source>
</evidence>
<keyword evidence="3" id="KW-1185">Reference proteome</keyword>
<gene>
    <name evidence="2" type="ORF">MCYG_02827</name>
</gene>
<evidence type="ECO:0000313" key="3">
    <source>
        <dbReference type="Proteomes" id="UP000002035"/>
    </source>
</evidence>
<dbReference type="OrthoDB" id="4174266at2759"/>
<feature type="region of interest" description="Disordered" evidence="1">
    <location>
        <begin position="53"/>
        <end position="96"/>
    </location>
</feature>
<dbReference type="HOGENOM" id="CLU_1876925_0_0_1"/>
<reference evidence="3" key="1">
    <citation type="journal article" date="2012" name="MBio">
        <title>Comparative genome analysis of Trichophyton rubrum and related dermatophytes reveals candidate genes involved in infection.</title>
        <authorList>
            <person name="Martinez D.A."/>
            <person name="Oliver B.G."/>
            <person name="Graeser Y."/>
            <person name="Goldberg J.M."/>
            <person name="Li W."/>
            <person name="Martinez-Rossi N.M."/>
            <person name="Monod M."/>
            <person name="Shelest E."/>
            <person name="Barton R.C."/>
            <person name="Birch E."/>
            <person name="Brakhage A.A."/>
            <person name="Chen Z."/>
            <person name="Gurr S.J."/>
            <person name="Heiman D."/>
            <person name="Heitman J."/>
            <person name="Kosti I."/>
            <person name="Rossi A."/>
            <person name="Saif S."/>
            <person name="Samalova M."/>
            <person name="Saunders C.W."/>
            <person name="Shea T."/>
            <person name="Summerbell R.C."/>
            <person name="Xu J."/>
            <person name="Young S."/>
            <person name="Zeng Q."/>
            <person name="Birren B.W."/>
            <person name="Cuomo C.A."/>
            <person name="White T.C."/>
        </authorList>
    </citation>
    <scope>NUCLEOTIDE SEQUENCE [LARGE SCALE GENOMIC DNA]</scope>
    <source>
        <strain evidence="3">ATCC MYA-4605 / CBS 113480</strain>
    </source>
</reference>
<dbReference type="EMBL" id="DS995702">
    <property type="protein sequence ID" value="EEQ30008.1"/>
    <property type="molecule type" value="Genomic_DNA"/>
</dbReference>
<dbReference type="OMA" id="KESKHQG"/>
<dbReference type="AlphaFoldDB" id="C5FGX3"/>
<feature type="region of interest" description="Disordered" evidence="1">
    <location>
        <begin position="114"/>
        <end position="148"/>
    </location>
</feature>
<sequence length="148" mass="16727">MAQHIKAEIDPAKAPETSNNIREYVRRYGTAGLTTSFSNLNSEAEKKARRQEAISHVPKGQNTVIDEEPPAVFRKPGDPFITRETSRKESKHQGGILGSAILKARKIGDPNTLISHGIKGRTSRIYTDPTLQQQQNLDIKRRREKERR</sequence>
<accession>C5FGX3</accession>
<protein>
    <submittedName>
        <fullName evidence="2">Uncharacterized protein</fullName>
    </submittedName>
</protein>